<sequence>LVTALISHSFDRDGEAREAILTSLAHFGRKSSLLVLSNIHAFLANHQKVSHLDHRVALLRTLNDVLTTNLNEIDSSTAGKIILLASDELTKPKKLSHEWQSTASMVLVTMGNRFINEVIDELSKKYVPGVLPNYYVVHTLGRLAAANVTGCMEHMGRILSTTLTLLGLAKHDSMRLVFATTLSSFCEAIIEHAASNQSTTSETSFSREVYGSYEVLSSMWMQTRDSKVLHAVVGALGKMCHLVSTPNLEVNAPKFVAVLLNLYRRQTSSRLPITEALCDVITAVTALKSTVLEPNLDQLIGNLHAQVTWICNAPDVKNADIVKNYNEVLRCFGILATCYSEILIGIILQKAELKEEKVRCGNLVILRHIINS</sequence>
<dbReference type="PANTHER" id="PTHR23120:SF0">
    <property type="entry name" value="MAESTRO HEAT-LIKE REPEAT FAMILY MEMBER 1"/>
    <property type="match status" value="1"/>
</dbReference>
<evidence type="ECO:0000256" key="1">
    <source>
        <dbReference type="ARBA" id="ARBA00022737"/>
    </source>
</evidence>
<evidence type="ECO:0000259" key="3">
    <source>
        <dbReference type="Pfam" id="PF23221"/>
    </source>
</evidence>
<accession>H2Z2V1</accession>
<dbReference type="InterPro" id="IPR011989">
    <property type="entry name" value="ARM-like"/>
</dbReference>
<name>H2Z2V1_CIOSA</name>
<keyword evidence="1" id="KW-0677">Repeat</keyword>
<dbReference type="InterPro" id="IPR045206">
    <property type="entry name" value="Maestro_heat-like_prot"/>
</dbReference>
<protein>
    <submittedName>
        <fullName evidence="4">Uncharacterized protein</fullName>
    </submittedName>
</protein>
<dbReference type="PANTHER" id="PTHR23120">
    <property type="entry name" value="MAESTRO-RELATED HEAT DOMAIN-CONTAINING"/>
    <property type="match status" value="1"/>
</dbReference>
<dbReference type="SUPFAM" id="SSF48371">
    <property type="entry name" value="ARM repeat"/>
    <property type="match status" value="1"/>
</dbReference>
<proteinExistence type="predicted"/>
<dbReference type="GeneTree" id="ENSGT00940000166577"/>
<dbReference type="Proteomes" id="UP000007875">
    <property type="component" value="Unassembled WGS sequence"/>
</dbReference>
<dbReference type="AlphaFoldDB" id="H2Z2V1"/>
<dbReference type="STRING" id="51511.ENSCSAVP00000011913"/>
<evidence type="ECO:0000259" key="2">
    <source>
        <dbReference type="Pfam" id="PF23210"/>
    </source>
</evidence>
<feature type="domain" description="MROH2B-like HEAT-repeats" evidence="2">
    <location>
        <begin position="246"/>
        <end position="372"/>
    </location>
</feature>
<evidence type="ECO:0000313" key="4">
    <source>
        <dbReference type="Ensembl" id="ENSCSAVP00000011913.1"/>
    </source>
</evidence>
<evidence type="ECO:0000313" key="5">
    <source>
        <dbReference type="Proteomes" id="UP000007875"/>
    </source>
</evidence>
<reference evidence="4" key="2">
    <citation type="submission" date="2025-08" db="UniProtKB">
        <authorList>
            <consortium name="Ensembl"/>
        </authorList>
    </citation>
    <scope>IDENTIFICATION</scope>
</reference>
<dbReference type="InterPro" id="IPR056282">
    <property type="entry name" value="MROH2B-like_N_HEAT"/>
</dbReference>
<reference evidence="4" key="3">
    <citation type="submission" date="2025-09" db="UniProtKB">
        <authorList>
            <consortium name="Ensembl"/>
        </authorList>
    </citation>
    <scope>IDENTIFICATION</scope>
</reference>
<dbReference type="Gene3D" id="1.25.10.10">
    <property type="entry name" value="Leucine-rich Repeat Variant"/>
    <property type="match status" value="1"/>
</dbReference>
<keyword evidence="5" id="KW-1185">Reference proteome</keyword>
<dbReference type="GO" id="GO:0005737">
    <property type="term" value="C:cytoplasm"/>
    <property type="evidence" value="ECO:0007669"/>
    <property type="project" value="TreeGrafter"/>
</dbReference>
<feature type="domain" description="MROH2B-like N-terminal HEAT-repeats" evidence="3">
    <location>
        <begin position="25"/>
        <end position="240"/>
    </location>
</feature>
<reference evidence="5" key="1">
    <citation type="submission" date="2003-08" db="EMBL/GenBank/DDBJ databases">
        <authorList>
            <person name="Birren B."/>
            <person name="Nusbaum C."/>
            <person name="Abebe A."/>
            <person name="Abouelleil A."/>
            <person name="Adekoya E."/>
            <person name="Ait-zahra M."/>
            <person name="Allen N."/>
            <person name="Allen T."/>
            <person name="An P."/>
            <person name="Anderson M."/>
            <person name="Anderson S."/>
            <person name="Arachchi H."/>
            <person name="Armbruster J."/>
            <person name="Bachantsang P."/>
            <person name="Baldwin J."/>
            <person name="Barry A."/>
            <person name="Bayul T."/>
            <person name="Blitshsteyn B."/>
            <person name="Bloom T."/>
            <person name="Blye J."/>
            <person name="Boguslavskiy L."/>
            <person name="Borowsky M."/>
            <person name="Boukhgalter B."/>
            <person name="Brunache A."/>
            <person name="Butler J."/>
            <person name="Calixte N."/>
            <person name="Calvo S."/>
            <person name="Camarata J."/>
            <person name="Campo K."/>
            <person name="Chang J."/>
            <person name="Cheshatsang Y."/>
            <person name="Citroen M."/>
            <person name="Collymore A."/>
            <person name="Considine T."/>
            <person name="Cook A."/>
            <person name="Cooke P."/>
            <person name="Corum B."/>
            <person name="Cuomo C."/>
            <person name="David R."/>
            <person name="Dawoe T."/>
            <person name="Degray S."/>
            <person name="Dodge S."/>
            <person name="Dooley K."/>
            <person name="Dorje P."/>
            <person name="Dorjee K."/>
            <person name="Dorris L."/>
            <person name="Duffey N."/>
            <person name="Dupes A."/>
            <person name="Elkins T."/>
            <person name="Engels R."/>
            <person name="Erickson J."/>
            <person name="Farina A."/>
            <person name="Faro S."/>
            <person name="Ferreira P."/>
            <person name="Fischer H."/>
            <person name="Fitzgerald M."/>
            <person name="Foley K."/>
            <person name="Gage D."/>
            <person name="Galagan J."/>
            <person name="Gearin G."/>
            <person name="Gnerre S."/>
            <person name="Gnirke A."/>
            <person name="Goyette A."/>
            <person name="Graham J."/>
            <person name="Grandbois E."/>
            <person name="Gyaltsen K."/>
            <person name="Hafez N."/>
            <person name="Hagopian D."/>
            <person name="Hagos B."/>
            <person name="Hall J."/>
            <person name="Hatcher B."/>
            <person name="Heller A."/>
            <person name="Higgins H."/>
            <person name="Honan T."/>
            <person name="Horn A."/>
            <person name="Houde N."/>
            <person name="Hughes L."/>
            <person name="Hulme W."/>
            <person name="Husby E."/>
            <person name="Iliev I."/>
            <person name="Jaffe D."/>
            <person name="Jones C."/>
            <person name="Kamal M."/>
            <person name="Kamat A."/>
            <person name="Kamvysselis M."/>
            <person name="Karlsson E."/>
            <person name="Kells C."/>
            <person name="Kieu A."/>
            <person name="Kisner P."/>
            <person name="Kodira C."/>
            <person name="Kulbokas E."/>
            <person name="Labutti K."/>
            <person name="Lama D."/>
            <person name="Landers T."/>
            <person name="Leger J."/>
            <person name="Levine S."/>
            <person name="Lewis D."/>
            <person name="Lewis T."/>
            <person name="Lindblad-toh K."/>
            <person name="Liu X."/>
            <person name="Lokyitsang T."/>
            <person name="Lokyitsang Y."/>
            <person name="Lucien O."/>
            <person name="Lui A."/>
            <person name="Ma L.J."/>
            <person name="Mabbitt R."/>
            <person name="Macdonald J."/>
            <person name="Maclean C."/>
            <person name="Major J."/>
            <person name="Manning J."/>
            <person name="Marabella R."/>
            <person name="Maru K."/>
            <person name="Matthews C."/>
            <person name="Mauceli E."/>
            <person name="Mccarthy M."/>
            <person name="Mcdonough S."/>
            <person name="Mcghee T."/>
            <person name="Meldrim J."/>
            <person name="Meneus L."/>
            <person name="Mesirov J."/>
            <person name="Mihalev A."/>
            <person name="Mihova T."/>
            <person name="Mikkelsen T."/>
            <person name="Mlenga V."/>
            <person name="Moru K."/>
            <person name="Mozes J."/>
            <person name="Mulrain L."/>
            <person name="Munson G."/>
            <person name="Naylor J."/>
            <person name="Newes C."/>
            <person name="Nguyen C."/>
            <person name="Nguyen N."/>
            <person name="Nguyen T."/>
            <person name="Nicol R."/>
            <person name="Nielsen C."/>
            <person name="Nizzari M."/>
            <person name="Norbu C."/>
            <person name="Norbu N."/>
            <person name="O'donnell P."/>
            <person name="Okoawo O."/>
            <person name="O'leary S."/>
            <person name="Omotosho B."/>
            <person name="O'neill K."/>
            <person name="Osman S."/>
            <person name="Parker S."/>
            <person name="Perrin D."/>
            <person name="Phunkhang P."/>
            <person name="Piqani B."/>
            <person name="Purcell S."/>
            <person name="Rachupka T."/>
            <person name="Ramasamy U."/>
            <person name="Rameau R."/>
            <person name="Ray V."/>
            <person name="Raymond C."/>
            <person name="Retta R."/>
            <person name="Richardson S."/>
            <person name="Rise C."/>
            <person name="Rodriguez J."/>
            <person name="Rogers J."/>
            <person name="Rogov P."/>
            <person name="Rutman M."/>
            <person name="Schupbach R."/>
            <person name="Seaman C."/>
            <person name="Settipalli S."/>
            <person name="Sharpe T."/>
            <person name="Sheridan J."/>
            <person name="Sherpa N."/>
            <person name="Shi J."/>
            <person name="Smirnov S."/>
            <person name="Smith C."/>
            <person name="Sougnez C."/>
            <person name="Spencer B."/>
            <person name="Stalker J."/>
            <person name="Stange-thomann N."/>
            <person name="Stavropoulos S."/>
            <person name="Stetson K."/>
            <person name="Stone C."/>
            <person name="Stone S."/>
            <person name="Stubbs M."/>
            <person name="Talamas J."/>
            <person name="Tchuinga P."/>
            <person name="Tenzing P."/>
            <person name="Tesfaye S."/>
            <person name="Theodore J."/>
            <person name="Thoulutsang Y."/>
            <person name="Topham K."/>
            <person name="Towey S."/>
            <person name="Tsamla T."/>
            <person name="Tsomo N."/>
            <person name="Vallee D."/>
            <person name="Vassiliev H."/>
            <person name="Venkataraman V."/>
            <person name="Vinson J."/>
            <person name="Vo A."/>
            <person name="Wade C."/>
            <person name="Wang S."/>
            <person name="Wangchuk T."/>
            <person name="Wangdi T."/>
            <person name="Whittaker C."/>
            <person name="Wilkinson J."/>
            <person name="Wu Y."/>
            <person name="Wyman D."/>
            <person name="Yadav S."/>
            <person name="Yang S."/>
            <person name="Yang X."/>
            <person name="Yeager S."/>
            <person name="Yee E."/>
            <person name="Young G."/>
            <person name="Zainoun J."/>
            <person name="Zembeck L."/>
            <person name="Zimmer A."/>
            <person name="Zody M."/>
            <person name="Lander E."/>
        </authorList>
    </citation>
    <scope>NUCLEOTIDE SEQUENCE [LARGE SCALE GENOMIC DNA]</scope>
</reference>
<dbReference type="Ensembl" id="ENSCSAVT00000012051.1">
    <property type="protein sequence ID" value="ENSCSAVP00000011913.1"/>
    <property type="gene ID" value="ENSCSAVG00000006997.1"/>
</dbReference>
<dbReference type="Pfam" id="PF23221">
    <property type="entry name" value="HEAT_MROH2B_1st"/>
    <property type="match status" value="1"/>
</dbReference>
<dbReference type="Pfam" id="PF23210">
    <property type="entry name" value="HEAT_Maestro_2"/>
    <property type="match status" value="1"/>
</dbReference>
<dbReference type="InterPro" id="IPR016024">
    <property type="entry name" value="ARM-type_fold"/>
</dbReference>
<dbReference type="OMA" id="IMEYTAN"/>
<dbReference type="InParanoid" id="H2Z2V1"/>
<dbReference type="HOGENOM" id="CLU_753442_0_0_1"/>
<dbReference type="InterPro" id="IPR055408">
    <property type="entry name" value="HEAT_MROH2B-like"/>
</dbReference>
<organism evidence="4 5">
    <name type="scientific">Ciona savignyi</name>
    <name type="common">Pacific transparent sea squirt</name>
    <dbReference type="NCBI Taxonomy" id="51511"/>
    <lineage>
        <taxon>Eukaryota</taxon>
        <taxon>Metazoa</taxon>
        <taxon>Chordata</taxon>
        <taxon>Tunicata</taxon>
        <taxon>Ascidiacea</taxon>
        <taxon>Phlebobranchia</taxon>
        <taxon>Cionidae</taxon>
        <taxon>Ciona</taxon>
    </lineage>
</organism>
<dbReference type="eggNOG" id="KOG2032">
    <property type="taxonomic scope" value="Eukaryota"/>
</dbReference>